<dbReference type="GO" id="GO:0042981">
    <property type="term" value="P:regulation of apoptotic process"/>
    <property type="evidence" value="ECO:0007669"/>
    <property type="project" value="InterPro"/>
</dbReference>
<evidence type="ECO:0000313" key="11">
    <source>
        <dbReference type="Ensembl" id="ENSPKIP00000021399.1"/>
    </source>
</evidence>
<dbReference type="Gene3D" id="1.10.8.430">
    <property type="entry name" value="Helical domain of apoptotic protease-activating factors"/>
    <property type="match status" value="1"/>
</dbReference>
<feature type="repeat" description="WD" evidence="9">
    <location>
        <begin position="1130"/>
        <end position="1171"/>
    </location>
</feature>
<dbReference type="FunFam" id="3.40.50.300:FF:000502">
    <property type="entry name" value="Apoptotic protease-activating factor 1"/>
    <property type="match status" value="1"/>
</dbReference>
<dbReference type="Pfam" id="PF21296">
    <property type="entry name" value="WHD_APAF1"/>
    <property type="match status" value="1"/>
</dbReference>
<feature type="repeat" description="WD" evidence="9">
    <location>
        <begin position="1085"/>
        <end position="1129"/>
    </location>
</feature>
<dbReference type="SUPFAM" id="SSF117289">
    <property type="entry name" value="Nucleoporin domain"/>
    <property type="match status" value="1"/>
</dbReference>
<evidence type="ECO:0000256" key="9">
    <source>
        <dbReference type="PROSITE-ProRule" id="PRU00221"/>
    </source>
</evidence>
<reference evidence="11" key="1">
    <citation type="submission" date="2025-08" db="UniProtKB">
        <authorList>
            <consortium name="Ensembl"/>
        </authorList>
    </citation>
    <scope>IDENTIFICATION</scope>
</reference>
<evidence type="ECO:0000256" key="5">
    <source>
        <dbReference type="ARBA" id="ARBA00022737"/>
    </source>
</evidence>
<keyword evidence="5" id="KW-0677">Repeat</keyword>
<dbReference type="InterPro" id="IPR002182">
    <property type="entry name" value="NB-ARC"/>
</dbReference>
<dbReference type="FunFam" id="2.130.10.10:FF:000135">
    <property type="entry name" value="Apoptotic protease-activating factor 1"/>
    <property type="match status" value="1"/>
</dbReference>
<dbReference type="Gene3D" id="1.25.40.370">
    <property type="match status" value="1"/>
</dbReference>
<dbReference type="Gene3D" id="1.10.10.10">
    <property type="entry name" value="Winged helix-like DNA-binding domain superfamily/Winged helix DNA-binding domain"/>
    <property type="match status" value="1"/>
</dbReference>
<dbReference type="Pfam" id="PF00400">
    <property type="entry name" value="WD40"/>
    <property type="match status" value="8"/>
</dbReference>
<dbReference type="InterPro" id="IPR011047">
    <property type="entry name" value="Quinoprotein_ADH-like_sf"/>
</dbReference>
<reference evidence="11" key="2">
    <citation type="submission" date="2025-09" db="UniProtKB">
        <authorList>
            <consortium name="Ensembl"/>
        </authorList>
    </citation>
    <scope>IDENTIFICATION</scope>
</reference>
<feature type="repeat" description="WD" evidence="9">
    <location>
        <begin position="1044"/>
        <end position="1085"/>
    </location>
</feature>
<dbReference type="PROSITE" id="PS50209">
    <property type="entry name" value="CARD"/>
    <property type="match status" value="1"/>
</dbReference>
<feature type="repeat" description="WD" evidence="9">
    <location>
        <begin position="1172"/>
        <end position="1213"/>
    </location>
</feature>
<dbReference type="KEGG" id="pki:111846556"/>
<dbReference type="GO" id="GO:0043531">
    <property type="term" value="F:ADP binding"/>
    <property type="evidence" value="ECO:0007669"/>
    <property type="project" value="InterPro"/>
</dbReference>
<dbReference type="InterPro" id="IPR036388">
    <property type="entry name" value="WH-like_DNA-bd_sf"/>
</dbReference>
<sequence>MEERARSCLLRSRTVLEQDIKASYLMDHMVSDTVLTTDEENSVSSRATRREQAAALVDLVLQKDNRAYVSLYNALIREGYGDLACLLQQDLPLISPEVQKSYSDGGTPYVKMVLIEGGVPQRPVVFVSRTVLINKVRQKLYKLKDNPGWVTVFGMAGSGKSVLAAEAVRDEALIKECFPGGVHWLSVGQVDMPGLLGKMQSLCFRLEQKNNSSARRPRSIEEAKEQLRFLMLNKYPRTLLILDDIWDGAMLKMFDVQCRVLLTTRNRSLVDSVSGHREEVEVESSLDQNKALEVLSLYVNKTVRELPEQAGSIVKECKCSPLVVSLIGALLRDFPDRWDYYLRQLRQKQFRRIRKSTSYDYDALDEAMDASITVLQNDSQTLYKDLTVLKKDVKVPPKVLSILWDLEPEEVEDMLQEFVNKSLLFRDCSQKPYLYYLHDLQLDFLVEQNRDRFRELHSKVVRQYNQFYKMGPPLSGNEESLYWFRYLTYHMAQAELSKELCELMFSLNWVSTKAQIMGPAPLINDYLEYSAILDKENSTVREQFQEFLSVNGYHLEQKPFPDVVQLGLAQPNSSEVYRQAHLRAQERASGGGVFYLDWVNKSSLESLSHLVVKPLQGSILYACFSRNGQKIASCGSGSILNVFKTTTGEKLLDIQAHEDEVLCCAFSPDDRLIATCSSDKKVRLWNAESGMLNRTFDEEHEEQVNHCQFTNARRRILLATCSNDGMFNTKLWNPNRQSSQNTMFGHMGPVNHCCFSPDDKFLATSSNDGTLKLWDVFSANEWKSIDIKEFLGDQDEELETIVKCSSWSADSKHLLCAAKNAVFMFSVETGELLSEIRTSRLSTVQFCDYCPSSKLVAVALSHYAVELWDMETKKKITDFRGHLSWVHCVRFSPDGALLLSCSSDETVRLWETCQVHISSAVSLKRDSEVLFDGAAVTILAADNMNRLQVRGGTTGDMVLQSEAQESRIRCVALCPAPLAVALGREDGVLQTGRIPAARQVLRSFSFRTLQLLALGVRNMLVALGLDTGSVKVLAVPSGDVLCTLTGHLRMVLHCQFNADGQLLISSSEDATIRVWKWRTGECRVLQGHTEQVRRFLFLTSSPSSPGLLSWSYDGTVKVWDMATGDRVQDISCHQASILSCDASANGRVFATASTDKTAKVWSLQSWSCLHRLTGHQGCIRSCCFSRDSALLATGDDNGEVRLWCVPDGSLLRICSSGSKDSMDSLHGGWVTDLHFSPDDRVLVSTGGYVKWWDVEKGEALQTFYTKGANLKRIHVSPDFRTFITIDNLGILYILRRVE</sequence>
<dbReference type="OrthoDB" id="1357022at2759"/>
<protein>
    <recommendedName>
        <fullName evidence="8">Apoptotic protease-activating factor 1</fullName>
    </recommendedName>
</protein>
<dbReference type="Gene3D" id="3.40.50.300">
    <property type="entry name" value="P-loop containing nucleotide triphosphate hydrolases"/>
    <property type="match status" value="1"/>
</dbReference>
<dbReference type="GO" id="GO:0005524">
    <property type="term" value="F:ATP binding"/>
    <property type="evidence" value="ECO:0007669"/>
    <property type="project" value="UniProtKB-KW"/>
</dbReference>
<dbReference type="InterPro" id="IPR020472">
    <property type="entry name" value="WD40_PAC1"/>
</dbReference>
<evidence type="ECO:0000256" key="2">
    <source>
        <dbReference type="ARBA" id="ARBA00022490"/>
    </source>
</evidence>
<evidence type="ECO:0000256" key="6">
    <source>
        <dbReference type="ARBA" id="ARBA00022741"/>
    </source>
</evidence>
<dbReference type="Pfam" id="PF00931">
    <property type="entry name" value="NB-ARC"/>
    <property type="match status" value="1"/>
</dbReference>
<dbReference type="SUPFAM" id="SSF47986">
    <property type="entry name" value="DEATH domain"/>
    <property type="match status" value="1"/>
</dbReference>
<dbReference type="PROSITE" id="PS50294">
    <property type="entry name" value="WD_REPEATS_REGION"/>
    <property type="match status" value="6"/>
</dbReference>
<evidence type="ECO:0000256" key="7">
    <source>
        <dbReference type="ARBA" id="ARBA00022840"/>
    </source>
</evidence>
<dbReference type="InterPro" id="IPR017251">
    <property type="entry name" value="Apaf-1"/>
</dbReference>
<feature type="repeat" description="WD" evidence="9">
    <location>
        <begin position="879"/>
        <end position="911"/>
    </location>
</feature>
<dbReference type="PIRSF" id="PIRSF037646">
    <property type="entry name" value="Apop_pept_activating-1"/>
    <property type="match status" value="1"/>
</dbReference>
<dbReference type="Ensembl" id="ENSPKIT00000002035.1">
    <property type="protein sequence ID" value="ENSPKIP00000021399.1"/>
    <property type="gene ID" value="ENSPKIG00000005791.1"/>
</dbReference>
<keyword evidence="2" id="KW-0963">Cytoplasm</keyword>
<dbReference type="CDD" id="cd00200">
    <property type="entry name" value="WD40"/>
    <property type="match status" value="2"/>
</dbReference>
<dbReference type="InterPro" id="IPR041452">
    <property type="entry name" value="APAF1_C"/>
</dbReference>
<dbReference type="InterPro" id="IPR001680">
    <property type="entry name" value="WD40_rpt"/>
</dbReference>
<dbReference type="Proteomes" id="UP000261540">
    <property type="component" value="Unplaced"/>
</dbReference>
<dbReference type="FunFam" id="1.10.8.430:FF:000001">
    <property type="entry name" value="Apoptotic protease-activating factor 1"/>
    <property type="match status" value="1"/>
</dbReference>
<keyword evidence="12" id="KW-1185">Reference proteome</keyword>
<dbReference type="InterPro" id="IPR027417">
    <property type="entry name" value="P-loop_NTPase"/>
</dbReference>
<dbReference type="InterPro" id="IPR001315">
    <property type="entry name" value="CARD"/>
</dbReference>
<dbReference type="PANTHER" id="PTHR22845:SF5">
    <property type="entry name" value="APOPTOTIC PROTEASE-ACTIVATING FACTOR 1"/>
    <property type="match status" value="1"/>
</dbReference>
<evidence type="ECO:0000256" key="1">
    <source>
        <dbReference type="ARBA" id="ARBA00004496"/>
    </source>
</evidence>
<dbReference type="Gene3D" id="1.10.533.10">
    <property type="entry name" value="Death Domain, Fas"/>
    <property type="match status" value="1"/>
</dbReference>
<evidence type="ECO:0000256" key="4">
    <source>
        <dbReference type="ARBA" id="ARBA00022703"/>
    </source>
</evidence>
<dbReference type="PROSITE" id="PS00678">
    <property type="entry name" value="WD_REPEATS_1"/>
    <property type="match status" value="2"/>
</dbReference>
<keyword evidence="7" id="KW-0067">ATP-binding</keyword>
<dbReference type="InterPro" id="IPR019775">
    <property type="entry name" value="WD40_repeat_CS"/>
</dbReference>
<dbReference type="CTD" id="317"/>
<dbReference type="Gene3D" id="2.130.10.10">
    <property type="entry name" value="YVTN repeat-like/Quinoprotein amine dehydrogenase"/>
    <property type="match status" value="2"/>
</dbReference>
<proteinExistence type="predicted"/>
<evidence type="ECO:0000259" key="10">
    <source>
        <dbReference type="PROSITE" id="PS50209"/>
    </source>
</evidence>
<dbReference type="InterPro" id="IPR042197">
    <property type="entry name" value="Apaf_helical"/>
</dbReference>
<evidence type="ECO:0000256" key="8">
    <source>
        <dbReference type="ARBA" id="ARBA00073202"/>
    </source>
</evidence>
<organism evidence="11 12">
    <name type="scientific">Paramormyrops kingsleyae</name>
    <dbReference type="NCBI Taxonomy" id="1676925"/>
    <lineage>
        <taxon>Eukaryota</taxon>
        <taxon>Metazoa</taxon>
        <taxon>Chordata</taxon>
        <taxon>Craniata</taxon>
        <taxon>Vertebrata</taxon>
        <taxon>Euteleostomi</taxon>
        <taxon>Actinopterygii</taxon>
        <taxon>Neopterygii</taxon>
        <taxon>Teleostei</taxon>
        <taxon>Osteoglossocephala</taxon>
        <taxon>Osteoglossomorpha</taxon>
        <taxon>Osteoglossiformes</taxon>
        <taxon>Mormyridae</taxon>
        <taxon>Paramormyrops</taxon>
    </lineage>
</organism>
<name>A0A3B3RSB1_9TELE</name>
<keyword evidence="6" id="KW-0547">Nucleotide-binding</keyword>
<dbReference type="SUPFAM" id="SSF50993">
    <property type="entry name" value="Peptidase/esterase 'gauge' domain"/>
    <property type="match status" value="1"/>
</dbReference>
<feature type="repeat" description="WD" evidence="9">
    <location>
        <begin position="743"/>
        <end position="784"/>
    </location>
</feature>
<feature type="repeat" description="WD" evidence="9">
    <location>
        <begin position="654"/>
        <end position="695"/>
    </location>
</feature>
<dbReference type="FunFam" id="1.25.40.370:FF:000001">
    <property type="entry name" value="Apoptotic protease-activating factor 1"/>
    <property type="match status" value="1"/>
</dbReference>
<evidence type="ECO:0000256" key="3">
    <source>
        <dbReference type="ARBA" id="ARBA00022574"/>
    </source>
</evidence>
<dbReference type="FunFam" id="1.10.533.10:FF:000081">
    <property type="entry name" value="Apoptotic protease-activating factor 1"/>
    <property type="match status" value="1"/>
</dbReference>
<dbReference type="PANTHER" id="PTHR22845">
    <property type="entry name" value="APOPTOTIC PROTEASE-ACTIVATING FACTOR 1"/>
    <property type="match status" value="1"/>
</dbReference>
<dbReference type="SUPFAM" id="SSF52540">
    <property type="entry name" value="P-loop containing nucleoside triphosphate hydrolases"/>
    <property type="match status" value="1"/>
</dbReference>
<keyword evidence="4" id="KW-0053">Apoptosis</keyword>
<dbReference type="SMART" id="SM00320">
    <property type="entry name" value="WD40"/>
    <property type="match status" value="12"/>
</dbReference>
<dbReference type="InterPro" id="IPR048975">
    <property type="entry name" value="WHD_APAF1"/>
</dbReference>
<dbReference type="InterPro" id="IPR011029">
    <property type="entry name" value="DEATH-like_dom_sf"/>
</dbReference>
<dbReference type="GeneTree" id="ENSGT00940000157710"/>
<dbReference type="GO" id="GO:0097190">
    <property type="term" value="P:apoptotic signaling pathway"/>
    <property type="evidence" value="ECO:0007669"/>
    <property type="project" value="InterPro"/>
</dbReference>
<accession>A0A3B3RSB1</accession>
<dbReference type="PRINTS" id="PR00320">
    <property type="entry name" value="GPROTEINBRPT"/>
</dbReference>
<dbReference type="InterPro" id="IPR015943">
    <property type="entry name" value="WD40/YVTN_repeat-like_dom_sf"/>
</dbReference>
<dbReference type="SUPFAM" id="SSF50998">
    <property type="entry name" value="Quinoprotein alcohol dehydrogenase-like"/>
    <property type="match status" value="1"/>
</dbReference>
<dbReference type="Pfam" id="PF17908">
    <property type="entry name" value="APAF1_C"/>
    <property type="match status" value="1"/>
</dbReference>
<keyword evidence="3 9" id="KW-0853">WD repeat</keyword>
<dbReference type="Pfam" id="PF00619">
    <property type="entry name" value="CARD"/>
    <property type="match status" value="1"/>
</dbReference>
<dbReference type="GO" id="GO:0043293">
    <property type="term" value="C:apoptosome"/>
    <property type="evidence" value="ECO:0007669"/>
    <property type="project" value="InterPro"/>
</dbReference>
<dbReference type="STRING" id="1676925.ENSPKIP00000021399"/>
<feature type="domain" description="CARD" evidence="10">
    <location>
        <begin position="1"/>
        <end position="90"/>
    </location>
</feature>
<dbReference type="PRINTS" id="PR00364">
    <property type="entry name" value="DISEASERSIST"/>
</dbReference>
<dbReference type="PROSITE" id="PS50082">
    <property type="entry name" value="WD_REPEATS_2"/>
    <property type="match status" value="7"/>
</dbReference>
<evidence type="ECO:0000313" key="12">
    <source>
        <dbReference type="Proteomes" id="UP000261540"/>
    </source>
</evidence>
<comment type="subcellular location">
    <subcellularLocation>
        <location evidence="1">Cytoplasm</location>
    </subcellularLocation>
</comment>